<reference evidence="2" key="2">
    <citation type="journal article" date="2019" name="Nat. Commun.">
        <title>Spatiotemporal dynamics of multidrug resistant bacteria on intensive care unit surfaces.</title>
        <authorList>
            <person name="D'Souza A.W."/>
            <person name="Potter R.F."/>
            <person name="Wallace M."/>
            <person name="Shupe A."/>
            <person name="Patel S."/>
            <person name="Sun X."/>
            <person name="Gul D."/>
            <person name="Kwon J.H."/>
            <person name="Andleeb S."/>
            <person name="Burnham C.D."/>
            <person name="Dantas G."/>
        </authorList>
    </citation>
    <scope>NUCLEOTIDE SEQUENCE</scope>
    <source>
        <strain evidence="2">AL_065</strain>
    </source>
</reference>
<dbReference type="EMBL" id="CP078045">
    <property type="protein sequence ID" value="QXR06627.1"/>
    <property type="molecule type" value="Genomic_DNA"/>
</dbReference>
<dbReference type="Proteomes" id="UP000293391">
    <property type="component" value="Chromosome"/>
</dbReference>
<dbReference type="PANTHER" id="PTHR43792">
    <property type="entry name" value="GNAT FAMILY, PUTATIVE (AFU_ORTHOLOGUE AFUA_3G00765)-RELATED-RELATED"/>
    <property type="match status" value="1"/>
</dbReference>
<dbReference type="PROSITE" id="PS51186">
    <property type="entry name" value="GNAT"/>
    <property type="match status" value="1"/>
</dbReference>
<evidence type="ECO:0000313" key="2">
    <source>
        <dbReference type="EMBL" id="QXR06627.1"/>
    </source>
</evidence>
<evidence type="ECO:0000259" key="1">
    <source>
        <dbReference type="PROSITE" id="PS51186"/>
    </source>
</evidence>
<dbReference type="AlphaFoldDB" id="A0AAJ4TT49"/>
<proteinExistence type="predicted"/>
<dbReference type="Pfam" id="PF13302">
    <property type="entry name" value="Acetyltransf_3"/>
    <property type="match status" value="1"/>
</dbReference>
<dbReference type="InterPro" id="IPR000182">
    <property type="entry name" value="GNAT_dom"/>
</dbReference>
<dbReference type="Gene3D" id="3.40.630.30">
    <property type="match status" value="1"/>
</dbReference>
<reference evidence="2" key="1">
    <citation type="submission" date="2018-10" db="EMBL/GenBank/DDBJ databases">
        <authorList>
            <person name="D'Souza A.W."/>
            <person name="Potter R.F."/>
            <person name="Wallace M."/>
            <person name="Shupe A."/>
            <person name="Patel S."/>
            <person name="Sun S."/>
            <person name="Gul D."/>
            <person name="Kwon J.H."/>
            <person name="Andleeb S."/>
            <person name="Burnham C.-A.D."/>
            <person name="Dantas G."/>
        </authorList>
    </citation>
    <scope>NUCLEOTIDE SEQUENCE</scope>
    <source>
        <strain evidence="2">AL_065</strain>
    </source>
</reference>
<dbReference type="GO" id="GO:0016747">
    <property type="term" value="F:acyltransferase activity, transferring groups other than amino-acyl groups"/>
    <property type="evidence" value="ECO:0007669"/>
    <property type="project" value="InterPro"/>
</dbReference>
<dbReference type="InterPro" id="IPR051531">
    <property type="entry name" value="N-acetyltransferase"/>
</dbReference>
<evidence type="ECO:0000313" key="3">
    <source>
        <dbReference type="Proteomes" id="UP000293391"/>
    </source>
</evidence>
<sequence length="189" mass="22047">MSINILVAELKTTWLELRAYKVGDEFSLFQEYCGDVEASKYLQRQMHTTVGQTQQMLQKWALSYWQQPSDGFSWVIAERKSHLAIGLLTIIQQQNNSLEVHFGLGPRFQGQGYMLEAMKAVIQYFKQYLTLKSLDTFCDAEHIQAHQVLLKTGFEIVERINAYTVLPKLGNEKRDVLIFQYRLDHHEEN</sequence>
<feature type="domain" description="N-acetyltransferase" evidence="1">
    <location>
        <begin position="24"/>
        <end position="172"/>
    </location>
</feature>
<name>A0AAJ4TT49_ACILW</name>
<reference evidence="2" key="3">
    <citation type="submission" date="2021-06" db="EMBL/GenBank/DDBJ databases">
        <authorList>
            <person name="Diorio-Toth L."/>
        </authorList>
    </citation>
    <scope>NUCLEOTIDE SEQUENCE</scope>
    <source>
        <strain evidence="2">AL_065</strain>
    </source>
</reference>
<dbReference type="SUPFAM" id="SSF55729">
    <property type="entry name" value="Acyl-CoA N-acyltransferases (Nat)"/>
    <property type="match status" value="1"/>
</dbReference>
<organism evidence="2 3">
    <name type="scientific">Acinetobacter lwoffii</name>
    <dbReference type="NCBI Taxonomy" id="28090"/>
    <lineage>
        <taxon>Bacteria</taxon>
        <taxon>Pseudomonadati</taxon>
        <taxon>Pseudomonadota</taxon>
        <taxon>Gammaproteobacteria</taxon>
        <taxon>Moraxellales</taxon>
        <taxon>Moraxellaceae</taxon>
        <taxon>Acinetobacter</taxon>
    </lineage>
</organism>
<accession>A0AAJ4TT49</accession>
<gene>
    <name evidence="2" type="ORF">EVX74_011010</name>
</gene>
<protein>
    <submittedName>
        <fullName evidence="2">GNAT family N-acetyltransferase</fullName>
    </submittedName>
</protein>
<dbReference type="InterPro" id="IPR016181">
    <property type="entry name" value="Acyl_CoA_acyltransferase"/>
</dbReference>
<dbReference type="RefSeq" id="WP_004279513.1">
    <property type="nucleotide sequence ID" value="NZ_CABIYT010000004.1"/>
</dbReference>